<keyword evidence="2" id="KW-0472">Membrane</keyword>
<feature type="transmembrane region" description="Helical" evidence="2">
    <location>
        <begin position="158"/>
        <end position="178"/>
    </location>
</feature>
<keyword evidence="2" id="KW-1133">Transmembrane helix</keyword>
<feature type="region of interest" description="Disordered" evidence="1">
    <location>
        <begin position="391"/>
        <end position="415"/>
    </location>
</feature>
<feature type="transmembrane region" description="Helical" evidence="2">
    <location>
        <begin position="660"/>
        <end position="683"/>
    </location>
</feature>
<feature type="region of interest" description="Disordered" evidence="1">
    <location>
        <begin position="473"/>
        <end position="500"/>
    </location>
</feature>
<keyword evidence="5" id="KW-1185">Reference proteome</keyword>
<evidence type="ECO:0000313" key="4">
    <source>
        <dbReference type="EMBL" id="RSH94416.1"/>
    </source>
</evidence>
<protein>
    <recommendedName>
        <fullName evidence="3">MHYT domain-containing protein</fullName>
    </recommendedName>
</protein>
<keyword evidence="2" id="KW-0812">Transmembrane</keyword>
<dbReference type="Proteomes" id="UP000279259">
    <property type="component" value="Unassembled WGS sequence"/>
</dbReference>
<dbReference type="STRING" id="1890683.A0A427YTP7"/>
<feature type="domain" description="MHYT" evidence="3">
    <location>
        <begin position="634"/>
        <end position="680"/>
    </location>
</feature>
<feature type="region of interest" description="Disordered" evidence="1">
    <location>
        <begin position="72"/>
        <end position="93"/>
    </location>
</feature>
<organism evidence="4 5">
    <name type="scientific">Saitozyma podzolica</name>
    <dbReference type="NCBI Taxonomy" id="1890683"/>
    <lineage>
        <taxon>Eukaryota</taxon>
        <taxon>Fungi</taxon>
        <taxon>Dikarya</taxon>
        <taxon>Basidiomycota</taxon>
        <taxon>Agaricomycotina</taxon>
        <taxon>Tremellomycetes</taxon>
        <taxon>Tremellales</taxon>
        <taxon>Trimorphomycetaceae</taxon>
        <taxon>Saitozyma</taxon>
    </lineage>
</organism>
<feature type="compositionally biased region" description="Polar residues" evidence="1">
    <location>
        <begin position="558"/>
        <end position="583"/>
    </location>
</feature>
<proteinExistence type="predicted"/>
<gene>
    <name evidence="4" type="ORF">EHS25_004219</name>
</gene>
<feature type="transmembrane region" description="Helical" evidence="2">
    <location>
        <begin position="190"/>
        <end position="211"/>
    </location>
</feature>
<evidence type="ECO:0000259" key="3">
    <source>
        <dbReference type="Pfam" id="PF03707"/>
    </source>
</evidence>
<evidence type="ECO:0000313" key="5">
    <source>
        <dbReference type="Proteomes" id="UP000279259"/>
    </source>
</evidence>
<feature type="region of interest" description="Disordered" evidence="1">
    <location>
        <begin position="545"/>
        <end position="584"/>
    </location>
</feature>
<feature type="compositionally biased region" description="Low complexity" evidence="1">
    <location>
        <begin position="476"/>
        <end position="485"/>
    </location>
</feature>
<dbReference type="OrthoDB" id="264015at2759"/>
<dbReference type="InterPro" id="IPR005330">
    <property type="entry name" value="MHYT_dom"/>
</dbReference>
<feature type="transmembrane region" description="Helical" evidence="2">
    <location>
        <begin position="231"/>
        <end position="254"/>
    </location>
</feature>
<name>A0A427YTP7_9TREE</name>
<dbReference type="PANTHER" id="PTHR35152">
    <property type="entry name" value="DOMAIN SIGNALLING PROTEIN, PUTATIVE (AFU_ORTHOLOGUE AFUA_5G11310)-RELATED"/>
    <property type="match status" value="1"/>
</dbReference>
<evidence type="ECO:0000256" key="2">
    <source>
        <dbReference type="SAM" id="Phobius"/>
    </source>
</evidence>
<comment type="caution">
    <text evidence="4">The sequence shown here is derived from an EMBL/GenBank/DDBJ whole genome shotgun (WGS) entry which is preliminary data.</text>
</comment>
<feature type="compositionally biased region" description="Polar residues" evidence="1">
    <location>
        <begin position="398"/>
        <end position="415"/>
    </location>
</feature>
<feature type="transmembrane region" description="Helical" evidence="2">
    <location>
        <begin position="626"/>
        <end position="648"/>
    </location>
</feature>
<dbReference type="Pfam" id="PF03707">
    <property type="entry name" value="MHYT"/>
    <property type="match status" value="1"/>
</dbReference>
<sequence>MPRPQPFASSSKVTLDDLAELDSLRAGLVPPPTSTSVPLRRRSRRFGRRTVGTVLALCIPYIAAANPLPHSDSRHLSASSHTHSRHGASAPCHQLSGASSASDAMGVVVSAAERLATHLLPIRAAPDRILTIATRDLSGLYTVPDGYVTLVQRFQPGFIVLSYVIAFFGSLCTLELLIRRTTNSGWRNQVLLALAGFCFGAVSTFSMHFVFNNSLTLSNPVDGTGNVIYLMYGAGFTVLSLVASITAMTIAFFVMGTRVSDWYCVPSKRRRRPSAREEAERRSSDEYMKWKSTHNNMFRKGSMGIGALMAHASRVAKWSLVDGMRDPEAFSSSRSWKSWGSNKGDMAGKDYDEHDDQFGGDTEDDMIRKDKQLSELDFRFGRTAVKTELERRERKNDFANTSSMTNSPVVPSGPNDSSIRLMPSNSSLPKSPLPVYYPTGIRRGSVPIDIATTEVFTPGFSFPARINTDISPPPAALSAPSSAPPVDGNGSFWPNVSSPLEPVLQTGYDTSRRRASLPVAILSREQSQPLAAASYNTTLSRIQSLPEADLESPPTTPNSPSLGQVMEKSSVSAEQKSLPTTATPVELNTLEDDSAHGLKKKAQPTLSRLEKFLGFDVVTRAEIAKIFLTGTIAGFGVVGMHYIGQASITGIPYIAYKPAYVVGSVIIAAGAVIIALYIMFIMLRPKLKHNWASKIVVAAILAIAVCCMHFCGMMGTIYAWPADTAITKHDMFTGANRAITAIVASLAFGACVGCAVFFIIESIRARRERQRRRRVVVASILMDPNDRILVNSTDGLPPMCDIASLSTSDVPSPRKSLDQSLNSGSTILGMDLTSGHEAFVSALKLSWYWRNPRWNVVNPLGAPSTGSLPPIASVSNSIAEIRRGSLNTTTSTVMSRPARISVAKFLERFVVSAGQLAVRLTGQQDGISRIGVLYDQILTTGWVKLRDNSNDTVSKGQLIFLVRRVTSPDERTDLLARHFIWADGLAVAASLTKTLSVPAEHLIPLLEDVRVFCDSTLRPSLKPATLYAGVAVVQATPFDGLRILLEQDNRSQVPMRELCTFTPPGVVPASADPSLGTVEEIGEALTWLEGMNLLAIITRNMQSDANEALGGRRVAALLDNLERAIVPMLDEMLSSDDMAHILPRLMLHPVLVPLTPGPHKPTNPAGYVPPHMIVFYANYDAAVNTFTDKWLPFSLFRAQNACVMAPKIALASKLEVVGNGVGVSSLNGAGTSSIGFGTTSQASFDLPPIETRRPSKVQFEFPPAQISSSPPTAMSDTIAAPSPIFGGFTFPPKDQPKDNCSGNGNGNGNAYNNGNGGTEYPMAPLTAYTPATPTSTPTPARPKAIQPCEDKVPPAAASAYDDTLSGGPGSAKTRDSFLPPTDRAPGVASWDPDWLVNLLRTKLRADA</sequence>
<feature type="transmembrane region" description="Helical" evidence="2">
    <location>
        <begin position="738"/>
        <end position="763"/>
    </location>
</feature>
<dbReference type="EMBL" id="RSCD01000002">
    <property type="protein sequence ID" value="RSH94416.1"/>
    <property type="molecule type" value="Genomic_DNA"/>
</dbReference>
<reference evidence="4 5" key="1">
    <citation type="submission" date="2018-11" db="EMBL/GenBank/DDBJ databases">
        <title>Genome sequence of Saitozyma podzolica DSM 27192.</title>
        <authorList>
            <person name="Aliyu H."/>
            <person name="Gorte O."/>
            <person name="Ochsenreither K."/>
        </authorList>
    </citation>
    <scope>NUCLEOTIDE SEQUENCE [LARGE SCALE GENOMIC DNA]</scope>
    <source>
        <strain evidence="4 5">DSM 27192</strain>
    </source>
</reference>
<feature type="region of interest" description="Disordered" evidence="1">
    <location>
        <begin position="1287"/>
        <end position="1388"/>
    </location>
</feature>
<evidence type="ECO:0000256" key="1">
    <source>
        <dbReference type="SAM" id="MobiDB-lite"/>
    </source>
</evidence>
<dbReference type="PANTHER" id="PTHR35152:SF1">
    <property type="entry name" value="DOMAIN SIGNALLING PROTEIN, PUTATIVE (AFU_ORTHOLOGUE AFUA_5G11310)-RELATED"/>
    <property type="match status" value="1"/>
</dbReference>
<accession>A0A427YTP7</accession>
<feature type="compositionally biased region" description="Low complexity" evidence="1">
    <location>
        <begin position="1321"/>
        <end position="1344"/>
    </location>
</feature>
<feature type="transmembrane region" description="Helical" evidence="2">
    <location>
        <begin position="695"/>
        <end position="718"/>
    </location>
</feature>